<evidence type="ECO:0000256" key="4">
    <source>
        <dbReference type="PROSITE-ProRule" id="PRU00335"/>
    </source>
</evidence>
<dbReference type="AlphaFoldDB" id="A0A5C4JVQ5"/>
<dbReference type="Gene3D" id="1.10.10.60">
    <property type="entry name" value="Homeodomain-like"/>
    <property type="match status" value="1"/>
</dbReference>
<reference evidence="6 7" key="2">
    <citation type="submission" date="2019-06" db="EMBL/GenBank/DDBJ databases">
        <title>Martelella lutilitoris sp. nov., isolated from a tidal mudflat.</title>
        <authorList>
            <person name="Kim Y.-J."/>
        </authorList>
    </citation>
    <scope>NUCLEOTIDE SEQUENCE [LARGE SCALE GENOMIC DNA]</scope>
    <source>
        <strain evidence="6 7">GH2-6</strain>
    </source>
</reference>
<feature type="domain" description="HTH tetR-type" evidence="5">
    <location>
        <begin position="9"/>
        <end position="69"/>
    </location>
</feature>
<dbReference type="PANTHER" id="PTHR30055:SF234">
    <property type="entry name" value="HTH-TYPE TRANSCRIPTIONAL REGULATOR BETI"/>
    <property type="match status" value="1"/>
</dbReference>
<dbReference type="OrthoDB" id="2356263at2"/>
<organism evidence="6 7">
    <name type="scientific">Martelella lutilitoris</name>
    <dbReference type="NCBI Taxonomy" id="2583532"/>
    <lineage>
        <taxon>Bacteria</taxon>
        <taxon>Pseudomonadati</taxon>
        <taxon>Pseudomonadota</taxon>
        <taxon>Alphaproteobacteria</taxon>
        <taxon>Hyphomicrobiales</taxon>
        <taxon>Aurantimonadaceae</taxon>
        <taxon>Martelella</taxon>
    </lineage>
</organism>
<dbReference type="GO" id="GO:0000976">
    <property type="term" value="F:transcription cis-regulatory region binding"/>
    <property type="evidence" value="ECO:0007669"/>
    <property type="project" value="TreeGrafter"/>
</dbReference>
<evidence type="ECO:0000256" key="1">
    <source>
        <dbReference type="ARBA" id="ARBA00023015"/>
    </source>
</evidence>
<keyword evidence="7" id="KW-1185">Reference proteome</keyword>
<accession>A0A5C4JVQ5</accession>
<dbReference type="PANTHER" id="PTHR30055">
    <property type="entry name" value="HTH-TYPE TRANSCRIPTIONAL REGULATOR RUTR"/>
    <property type="match status" value="1"/>
</dbReference>
<dbReference type="InterPro" id="IPR009057">
    <property type="entry name" value="Homeodomain-like_sf"/>
</dbReference>
<dbReference type="SUPFAM" id="SSF46689">
    <property type="entry name" value="Homeodomain-like"/>
    <property type="match status" value="1"/>
</dbReference>
<dbReference type="SUPFAM" id="SSF48498">
    <property type="entry name" value="Tetracyclin repressor-like, C-terminal domain"/>
    <property type="match status" value="1"/>
</dbReference>
<dbReference type="EMBL" id="VCLB01000002">
    <property type="protein sequence ID" value="TNB49310.1"/>
    <property type="molecule type" value="Genomic_DNA"/>
</dbReference>
<protein>
    <submittedName>
        <fullName evidence="6">DUF1956 domain-containing protein</fullName>
    </submittedName>
</protein>
<dbReference type="Proteomes" id="UP000307874">
    <property type="component" value="Unassembled WGS sequence"/>
</dbReference>
<dbReference type="Pfam" id="PF00440">
    <property type="entry name" value="TetR_N"/>
    <property type="match status" value="1"/>
</dbReference>
<keyword evidence="1" id="KW-0805">Transcription regulation</keyword>
<name>A0A5C4JVQ5_9HYPH</name>
<evidence type="ECO:0000313" key="7">
    <source>
        <dbReference type="Proteomes" id="UP000307874"/>
    </source>
</evidence>
<proteinExistence type="predicted"/>
<sequence length="220" mass="23422">MTDNLQGAAATRQAIISTALRLFAEFGYNAVSTRKIAERSGANIGSIAYHFGGKPGLLIACAHYVIEAISERLGSDVLQPVPDEVAPEAAREELLEIALRMVTPIKGRSDADAISAFMMRFITQRSEAFDLLYAQVTEPLHTHIAQLLGRASGRDPDAEETRVLSFAIMGQSMYFRICPDAVKNAMGWNGLGGGECAKVGTALSLSINGLIDAYSAAGSA</sequence>
<dbReference type="RefSeq" id="WP_138747340.1">
    <property type="nucleotide sequence ID" value="NZ_VCLB01000002.1"/>
</dbReference>
<reference evidence="6 7" key="1">
    <citation type="submission" date="2019-05" db="EMBL/GenBank/DDBJ databases">
        <authorList>
            <person name="Lee S.D."/>
        </authorList>
    </citation>
    <scope>NUCLEOTIDE SEQUENCE [LARGE SCALE GENOMIC DNA]</scope>
    <source>
        <strain evidence="6 7">GH2-6</strain>
    </source>
</reference>
<dbReference type="Pfam" id="PF09209">
    <property type="entry name" value="CecR_C"/>
    <property type="match status" value="1"/>
</dbReference>
<feature type="DNA-binding region" description="H-T-H motif" evidence="4">
    <location>
        <begin position="32"/>
        <end position="51"/>
    </location>
</feature>
<dbReference type="InterPro" id="IPR015292">
    <property type="entry name" value="Tscrpt_reg_YbiH_C"/>
</dbReference>
<dbReference type="GO" id="GO:0003700">
    <property type="term" value="F:DNA-binding transcription factor activity"/>
    <property type="evidence" value="ECO:0007669"/>
    <property type="project" value="TreeGrafter"/>
</dbReference>
<dbReference type="InterPro" id="IPR050109">
    <property type="entry name" value="HTH-type_TetR-like_transc_reg"/>
</dbReference>
<gene>
    <name evidence="6" type="ORF">FF124_04810</name>
</gene>
<evidence type="ECO:0000256" key="3">
    <source>
        <dbReference type="ARBA" id="ARBA00023163"/>
    </source>
</evidence>
<dbReference type="Gene3D" id="1.10.357.10">
    <property type="entry name" value="Tetracycline Repressor, domain 2"/>
    <property type="match status" value="1"/>
</dbReference>
<dbReference type="InterPro" id="IPR036271">
    <property type="entry name" value="Tet_transcr_reg_TetR-rel_C_sf"/>
</dbReference>
<comment type="caution">
    <text evidence="6">The sequence shown here is derived from an EMBL/GenBank/DDBJ whole genome shotgun (WGS) entry which is preliminary data.</text>
</comment>
<evidence type="ECO:0000259" key="5">
    <source>
        <dbReference type="PROSITE" id="PS50977"/>
    </source>
</evidence>
<keyword evidence="2 4" id="KW-0238">DNA-binding</keyword>
<keyword evidence="3" id="KW-0804">Transcription</keyword>
<dbReference type="PRINTS" id="PR00455">
    <property type="entry name" value="HTHTETR"/>
</dbReference>
<dbReference type="PROSITE" id="PS50977">
    <property type="entry name" value="HTH_TETR_2"/>
    <property type="match status" value="1"/>
</dbReference>
<dbReference type="InterPro" id="IPR001647">
    <property type="entry name" value="HTH_TetR"/>
</dbReference>
<evidence type="ECO:0000313" key="6">
    <source>
        <dbReference type="EMBL" id="TNB49310.1"/>
    </source>
</evidence>
<evidence type="ECO:0000256" key="2">
    <source>
        <dbReference type="ARBA" id="ARBA00023125"/>
    </source>
</evidence>